<sequence>MRLGIFFDTFLQGGGAEKILAVLAKEFDADIITSGYKQELYREWLDSRVIDLGNVTHHFNNRLGFLETAARFHFNRKKFDYDFNVFCGIFSIFAASSNKPNVWLCLSPNRTIYDLKERRLAETKGIPRVLLKKYIEWLMPLDQRVVKEHIQRIYTISRTGSDRVKRFYGLNSSIVNPPIAAEKYCFKKFGDFFFTANRLIPEKRVDLIARAFTEMPEKKLVIAGFGPEEGKIRKIIGGFNNIEFVGRLPEKELVRYYAECLATVFMPLNEDFGMVPLEGNAAGKACIAVNDGGCRETVVQGKTGFLIEPTEQAIIEAVKVFSPENAKEMKGYCLKQAKRFSTKAYLDNWRKIISEAVE</sequence>
<reference evidence="3" key="2">
    <citation type="submission" date="2021-03" db="EMBL/GenBank/DDBJ databases">
        <authorList>
            <person name="Jaffe A."/>
        </authorList>
    </citation>
    <scope>NUCLEOTIDE SEQUENCE</scope>
    <source>
        <strain evidence="3">RIFCSPHIGHO2_01_FULL_GW2011_AR10_43_9</strain>
    </source>
</reference>
<accession>A0A7J4IT90</accession>
<comment type="caution">
    <text evidence="2">The sequence shown here is derived from an EMBL/GenBank/DDBJ whole genome shotgun (WGS) entry which is preliminary data.</text>
</comment>
<dbReference type="PANTHER" id="PTHR45947">
    <property type="entry name" value="SULFOQUINOVOSYL TRANSFERASE SQD2"/>
    <property type="match status" value="1"/>
</dbReference>
<dbReference type="Gene3D" id="3.40.50.2000">
    <property type="entry name" value="Glycogen Phosphorylase B"/>
    <property type="match status" value="1"/>
</dbReference>
<organism evidence="2 4">
    <name type="scientific">Candidatus Iainarchaeum sp</name>
    <dbReference type="NCBI Taxonomy" id="3101447"/>
    <lineage>
        <taxon>Archaea</taxon>
        <taxon>Candidatus Iainarchaeota</taxon>
        <taxon>Candidatus Iainarchaeia</taxon>
        <taxon>Candidatus Iainarchaeales</taxon>
        <taxon>Candidatus Iainarchaeaceae</taxon>
        <taxon>Candidatus Iainarchaeum</taxon>
    </lineage>
</organism>
<dbReference type="AlphaFoldDB" id="A0A7J4IT90"/>
<dbReference type="EMBL" id="DUFG01000011">
    <property type="protein sequence ID" value="HIH08040.1"/>
    <property type="molecule type" value="Genomic_DNA"/>
</dbReference>
<proteinExistence type="predicted"/>
<dbReference type="GO" id="GO:0016757">
    <property type="term" value="F:glycosyltransferase activity"/>
    <property type="evidence" value="ECO:0007669"/>
    <property type="project" value="UniProtKB-KW"/>
</dbReference>
<reference evidence="2" key="1">
    <citation type="journal article" date="2020" name="bioRxiv">
        <title>A rank-normalized archaeal taxonomy based on genome phylogeny resolves widespread incomplete and uneven classifications.</title>
        <authorList>
            <person name="Rinke C."/>
            <person name="Chuvochina M."/>
            <person name="Mussig A.J."/>
            <person name="Chaumeil P.-A."/>
            <person name="Waite D.W."/>
            <person name="Whitman W.B."/>
            <person name="Parks D.H."/>
            <person name="Hugenholtz P."/>
        </authorList>
    </citation>
    <scope>NUCLEOTIDE SEQUENCE</scope>
    <source>
        <strain evidence="2">UBA10011</strain>
    </source>
</reference>
<evidence type="ECO:0000313" key="2">
    <source>
        <dbReference type="EMBL" id="HIH08040.1"/>
    </source>
</evidence>
<dbReference type="InterPro" id="IPR050194">
    <property type="entry name" value="Glycosyltransferase_grp1"/>
</dbReference>
<keyword evidence="3" id="KW-0328">Glycosyltransferase</keyword>
<name>A0A7J4IT90_9ARCH</name>
<evidence type="ECO:0000313" key="3">
    <source>
        <dbReference type="EMBL" id="MBS3059659.1"/>
    </source>
</evidence>
<gene>
    <name evidence="2" type="ORF">HA237_01580</name>
    <name evidence="3" type="ORF">J4224_04510</name>
</gene>
<dbReference type="InterPro" id="IPR001296">
    <property type="entry name" value="Glyco_trans_1"/>
</dbReference>
<dbReference type="SUPFAM" id="SSF53756">
    <property type="entry name" value="UDP-Glycosyltransferase/glycogen phosphorylase"/>
    <property type="match status" value="1"/>
</dbReference>
<protein>
    <submittedName>
        <fullName evidence="2 3">Glycosyltransferase</fullName>
        <ecNumber evidence="3">2.4.-.-</ecNumber>
    </submittedName>
</protein>
<keyword evidence="2" id="KW-0808">Transferase</keyword>
<reference evidence="3" key="3">
    <citation type="submission" date="2021-05" db="EMBL/GenBank/DDBJ databases">
        <title>Protein family content uncovers lineage relationships and bacterial pathway maintenance mechanisms in DPANN archaea.</title>
        <authorList>
            <person name="Castelle C.J."/>
            <person name="Meheust R."/>
            <person name="Jaffe A.L."/>
            <person name="Seitz K."/>
            <person name="Gong X."/>
            <person name="Baker B.J."/>
            <person name="Banfield J.F."/>
        </authorList>
    </citation>
    <scope>NUCLEOTIDE SEQUENCE</scope>
    <source>
        <strain evidence="3">RIFCSPHIGHO2_01_FULL_GW2011_AR10_43_9</strain>
    </source>
</reference>
<dbReference type="Pfam" id="PF00534">
    <property type="entry name" value="Glycos_transf_1"/>
    <property type="match status" value="1"/>
</dbReference>
<dbReference type="PANTHER" id="PTHR45947:SF3">
    <property type="entry name" value="SULFOQUINOVOSYL TRANSFERASE SQD2"/>
    <property type="match status" value="1"/>
</dbReference>
<evidence type="ECO:0000259" key="1">
    <source>
        <dbReference type="Pfam" id="PF00534"/>
    </source>
</evidence>
<dbReference type="Proteomes" id="UP000683213">
    <property type="component" value="Unassembled WGS sequence"/>
</dbReference>
<dbReference type="EC" id="2.4.-.-" evidence="3"/>
<feature type="domain" description="Glycosyl transferase family 1" evidence="1">
    <location>
        <begin position="191"/>
        <end position="322"/>
    </location>
</feature>
<evidence type="ECO:0000313" key="4">
    <source>
        <dbReference type="Proteomes" id="UP000577419"/>
    </source>
</evidence>
<dbReference type="Proteomes" id="UP000577419">
    <property type="component" value="Unassembled WGS sequence"/>
</dbReference>
<dbReference type="EMBL" id="JAGVWF010000064">
    <property type="protein sequence ID" value="MBS3059659.1"/>
    <property type="molecule type" value="Genomic_DNA"/>
</dbReference>